<evidence type="ECO:0000256" key="2">
    <source>
        <dbReference type="ARBA" id="ARBA00022801"/>
    </source>
</evidence>
<feature type="domain" description="Exonuclease" evidence="4">
    <location>
        <begin position="1"/>
        <end position="180"/>
    </location>
</feature>
<keyword evidence="1" id="KW-0540">Nuclease</keyword>
<dbReference type="Proteomes" id="UP000326061">
    <property type="component" value="Chromosome"/>
</dbReference>
<dbReference type="Pfam" id="PF20600">
    <property type="entry name" value="ExoX-like_C"/>
    <property type="match status" value="1"/>
</dbReference>
<dbReference type="RefSeq" id="WP_152298873.1">
    <property type="nucleotide sequence ID" value="NZ_CP041166.1"/>
</dbReference>
<dbReference type="CDD" id="cd06127">
    <property type="entry name" value="DEDDh"/>
    <property type="match status" value="1"/>
</dbReference>
<dbReference type="AlphaFoldDB" id="A0AAJ4A2R4"/>
<keyword evidence="2" id="KW-0378">Hydrolase</keyword>
<dbReference type="PANTHER" id="PTHR30231">
    <property type="entry name" value="DNA POLYMERASE III SUBUNIT EPSILON"/>
    <property type="match status" value="1"/>
</dbReference>
<dbReference type="InterPro" id="IPR013520">
    <property type="entry name" value="Ribonucl_H"/>
</dbReference>
<protein>
    <submittedName>
        <fullName evidence="5">3'-5' exonuclease</fullName>
    </submittedName>
</protein>
<keyword evidence="6" id="KW-1185">Reference proteome</keyword>
<dbReference type="InterPro" id="IPR046768">
    <property type="entry name" value="ExoX-like_C"/>
</dbReference>
<dbReference type="GO" id="GO:0006259">
    <property type="term" value="P:DNA metabolic process"/>
    <property type="evidence" value="ECO:0007669"/>
    <property type="project" value="UniProtKB-ARBA"/>
</dbReference>
<dbReference type="SUPFAM" id="SSF53098">
    <property type="entry name" value="Ribonuclease H-like"/>
    <property type="match status" value="1"/>
</dbReference>
<dbReference type="GO" id="GO:0008408">
    <property type="term" value="F:3'-5' exonuclease activity"/>
    <property type="evidence" value="ECO:0007669"/>
    <property type="project" value="TreeGrafter"/>
</dbReference>
<dbReference type="GO" id="GO:0003676">
    <property type="term" value="F:nucleic acid binding"/>
    <property type="evidence" value="ECO:0007669"/>
    <property type="project" value="InterPro"/>
</dbReference>
<evidence type="ECO:0000256" key="1">
    <source>
        <dbReference type="ARBA" id="ARBA00022722"/>
    </source>
</evidence>
<dbReference type="Gene3D" id="3.30.420.10">
    <property type="entry name" value="Ribonuclease H-like superfamily/Ribonuclease H"/>
    <property type="match status" value="1"/>
</dbReference>
<dbReference type="InterPro" id="IPR012337">
    <property type="entry name" value="RNaseH-like_sf"/>
</dbReference>
<accession>A0AAJ4A2R4</accession>
<dbReference type="PANTHER" id="PTHR30231:SF4">
    <property type="entry name" value="PROTEIN NEN2"/>
    <property type="match status" value="1"/>
</dbReference>
<gene>
    <name evidence="5" type="ORF">FJR47_02340</name>
</gene>
<keyword evidence="3 5" id="KW-0269">Exonuclease</keyword>
<dbReference type="InterPro" id="IPR036397">
    <property type="entry name" value="RNaseH_sf"/>
</dbReference>
<dbReference type="KEGG" id="suln:FJR47_02340"/>
<dbReference type="Pfam" id="PF00929">
    <property type="entry name" value="RNase_T"/>
    <property type="match status" value="1"/>
</dbReference>
<evidence type="ECO:0000256" key="3">
    <source>
        <dbReference type="ARBA" id="ARBA00022839"/>
    </source>
</evidence>
<sequence length="245" mass="28383">MLIFLDLETTGLDSSDKICSIGLISVDKNKVVSKYELVNEGKKISSKASSINHITNEMIKGKPPLKESDAWKFLQEHNNENSTIIAHNASFDLKMLNACGFKWYGKVIDTLRATKHLIPECEHFSLQFLRYELKLYKNEKKEALKCSLSMVENEFIAHNALADALYVKLLYDYLLDMKTDNELLELSFKHVLIEKFDFGKYSGRYIEEISMCNRGYLEWLLVNVTDMDEDLKYSINKYLDIKSSF</sequence>
<name>A0AAJ4A2R4_9BACT</name>
<evidence type="ECO:0000259" key="4">
    <source>
        <dbReference type="SMART" id="SM00479"/>
    </source>
</evidence>
<evidence type="ECO:0000313" key="5">
    <source>
        <dbReference type="EMBL" id="QFR42810.1"/>
    </source>
</evidence>
<dbReference type="EMBL" id="CP041166">
    <property type="protein sequence ID" value="QFR42810.1"/>
    <property type="molecule type" value="Genomic_DNA"/>
</dbReference>
<organism evidence="5 6">
    <name type="scientific">Sulfurimonas xiamenensis</name>
    <dbReference type="NCBI Taxonomy" id="2590021"/>
    <lineage>
        <taxon>Bacteria</taxon>
        <taxon>Pseudomonadati</taxon>
        <taxon>Campylobacterota</taxon>
        <taxon>Epsilonproteobacteria</taxon>
        <taxon>Campylobacterales</taxon>
        <taxon>Sulfurimonadaceae</taxon>
        <taxon>Sulfurimonas</taxon>
    </lineage>
</organism>
<reference evidence="6" key="1">
    <citation type="submission" date="2019-06" db="EMBL/GenBank/DDBJ databases">
        <title>Sulfurimonas gotlandica sp. nov., a chemoautotrophic and psychrotolerant epsilonproteobacterium isolated from a pelagic redoxcline, and an emended description of the genus Sulfurimonas.</title>
        <authorList>
            <person name="Wang S."/>
            <person name="Jiang L."/>
            <person name="Shao Z."/>
        </authorList>
    </citation>
    <scope>NUCLEOTIDE SEQUENCE [LARGE SCALE GENOMIC DNA]</scope>
    <source>
        <strain evidence="6">1-1N</strain>
    </source>
</reference>
<evidence type="ECO:0000313" key="6">
    <source>
        <dbReference type="Proteomes" id="UP000326061"/>
    </source>
</evidence>
<dbReference type="SMART" id="SM00479">
    <property type="entry name" value="EXOIII"/>
    <property type="match status" value="1"/>
</dbReference>
<proteinExistence type="predicted"/>